<dbReference type="InterPro" id="IPR000551">
    <property type="entry name" value="MerR-type_HTH_dom"/>
</dbReference>
<protein>
    <submittedName>
        <fullName evidence="3">Binding domain protein, excisionase family protein</fullName>
    </submittedName>
</protein>
<dbReference type="NCBIfam" id="TIGR01764">
    <property type="entry name" value="excise"/>
    <property type="match status" value="1"/>
</dbReference>
<evidence type="ECO:0000256" key="1">
    <source>
        <dbReference type="SAM" id="Phobius"/>
    </source>
</evidence>
<dbReference type="Pfam" id="PF00376">
    <property type="entry name" value="MerR"/>
    <property type="match status" value="1"/>
</dbReference>
<gene>
    <name evidence="3" type="ORF">US99_C0034G0008</name>
</gene>
<dbReference type="PROSITE" id="PS50937">
    <property type="entry name" value="HTH_MERR_2"/>
    <property type="match status" value="1"/>
</dbReference>
<feature type="transmembrane region" description="Helical" evidence="1">
    <location>
        <begin position="111"/>
        <end position="134"/>
    </location>
</feature>
<dbReference type="GO" id="GO:0003677">
    <property type="term" value="F:DNA binding"/>
    <property type="evidence" value="ECO:0007669"/>
    <property type="project" value="InterPro"/>
</dbReference>
<dbReference type="EMBL" id="LBVC01000034">
    <property type="protein sequence ID" value="KKQ77796.1"/>
    <property type="molecule type" value="Genomic_DNA"/>
</dbReference>
<keyword evidence="1" id="KW-0812">Transmembrane</keyword>
<reference evidence="3 4" key="1">
    <citation type="journal article" date="2015" name="Nature">
        <title>rRNA introns, odd ribosomes, and small enigmatic genomes across a large radiation of phyla.</title>
        <authorList>
            <person name="Brown C.T."/>
            <person name="Hug L.A."/>
            <person name="Thomas B.C."/>
            <person name="Sharon I."/>
            <person name="Castelle C.J."/>
            <person name="Singh A."/>
            <person name="Wilkins M.J."/>
            <person name="Williams K.H."/>
            <person name="Banfield J.F."/>
        </authorList>
    </citation>
    <scope>NUCLEOTIDE SEQUENCE [LARGE SCALE GENOMIC DNA]</scope>
</reference>
<feature type="non-terminal residue" evidence="3">
    <location>
        <position position="308"/>
    </location>
</feature>
<accession>A0A0G0NL27</accession>
<keyword evidence="1" id="KW-0472">Membrane</keyword>
<dbReference type="AlphaFoldDB" id="A0A0G0NL27"/>
<sequence length="308" mass="32608">MKNPSVNYLKIGQAAKALGVSIDTLRRWERAGKITATRTPGGTRLYSFSALKKVNPSSVADFQAGSQTTEELLSKIQKNSEYSDISGTPSLSEFSESDSSEIKKTSLATKFLIGTAILSAITLAITSWITASYLTQPKTTQQFFKNNVAQGLLSPFHFLAEEAIAVMNPQKAIELGFIPHKATPPIANSSVLAVTSGSQFLEVNSDTQINGSLFVRDSINNLSLEGTPSASTFEIASGDTTLTVTKNALLDQDVSTSSSPSFTALTLSSSTNQITSAGKLFTLPPTTTTLVGTDTTQTLTNKSLSGSS</sequence>
<proteinExistence type="predicted"/>
<name>A0A0G0NL27_9BACT</name>
<evidence type="ECO:0000259" key="2">
    <source>
        <dbReference type="PROSITE" id="PS50937"/>
    </source>
</evidence>
<dbReference type="Gene3D" id="1.10.1660.10">
    <property type="match status" value="1"/>
</dbReference>
<dbReference type="Proteomes" id="UP000034324">
    <property type="component" value="Unassembled WGS sequence"/>
</dbReference>
<feature type="domain" description="HTH merR-type" evidence="2">
    <location>
        <begin position="8"/>
        <end position="54"/>
    </location>
</feature>
<dbReference type="InterPro" id="IPR009061">
    <property type="entry name" value="DNA-bd_dom_put_sf"/>
</dbReference>
<keyword evidence="1" id="KW-1133">Transmembrane helix</keyword>
<evidence type="ECO:0000313" key="3">
    <source>
        <dbReference type="EMBL" id="KKQ77796.1"/>
    </source>
</evidence>
<dbReference type="GO" id="GO:0006355">
    <property type="term" value="P:regulation of DNA-templated transcription"/>
    <property type="evidence" value="ECO:0007669"/>
    <property type="project" value="InterPro"/>
</dbReference>
<dbReference type="CDD" id="cd04762">
    <property type="entry name" value="HTH_MerR-trunc"/>
    <property type="match status" value="1"/>
</dbReference>
<dbReference type="SMART" id="SM00422">
    <property type="entry name" value="HTH_MERR"/>
    <property type="match status" value="1"/>
</dbReference>
<comment type="caution">
    <text evidence="3">The sequence shown here is derived from an EMBL/GenBank/DDBJ whole genome shotgun (WGS) entry which is preliminary data.</text>
</comment>
<dbReference type="SUPFAM" id="SSF46955">
    <property type="entry name" value="Putative DNA-binding domain"/>
    <property type="match status" value="1"/>
</dbReference>
<organism evidence="3 4">
    <name type="scientific">Candidatus Daviesbacteria bacterium GW2011_GWF2_38_6</name>
    <dbReference type="NCBI Taxonomy" id="1618432"/>
    <lineage>
        <taxon>Bacteria</taxon>
        <taxon>Candidatus Daviesiibacteriota</taxon>
    </lineage>
</organism>
<dbReference type="InterPro" id="IPR010093">
    <property type="entry name" value="SinI_DNA-bd"/>
</dbReference>
<evidence type="ECO:0000313" key="4">
    <source>
        <dbReference type="Proteomes" id="UP000034324"/>
    </source>
</evidence>